<evidence type="ECO:0000313" key="2">
    <source>
        <dbReference type="Proteomes" id="UP000789405"/>
    </source>
</evidence>
<proteinExistence type="predicted"/>
<dbReference type="Proteomes" id="UP000789405">
    <property type="component" value="Unassembled WGS sequence"/>
</dbReference>
<keyword evidence="2" id="KW-1185">Reference proteome</keyword>
<evidence type="ECO:0000313" key="1">
    <source>
        <dbReference type="EMBL" id="CAG8460371.1"/>
    </source>
</evidence>
<dbReference type="EMBL" id="CAJVPY010000248">
    <property type="protein sequence ID" value="CAG8460371.1"/>
    <property type="molecule type" value="Genomic_DNA"/>
</dbReference>
<accession>A0A9N8YWH8</accession>
<comment type="caution">
    <text evidence="1">The sequence shown here is derived from an EMBL/GenBank/DDBJ whole genome shotgun (WGS) entry which is preliminary data.</text>
</comment>
<sequence>MQYNKAFAIKKGFIQPITKTIETTKTLKEECFNIVLTKGINLYANEQYVDKY</sequence>
<organism evidence="1 2">
    <name type="scientific">Dentiscutata erythropus</name>
    <dbReference type="NCBI Taxonomy" id="1348616"/>
    <lineage>
        <taxon>Eukaryota</taxon>
        <taxon>Fungi</taxon>
        <taxon>Fungi incertae sedis</taxon>
        <taxon>Mucoromycota</taxon>
        <taxon>Glomeromycotina</taxon>
        <taxon>Glomeromycetes</taxon>
        <taxon>Diversisporales</taxon>
        <taxon>Gigasporaceae</taxon>
        <taxon>Dentiscutata</taxon>
    </lineage>
</organism>
<gene>
    <name evidence="1" type="ORF">DERYTH_LOCUS975</name>
</gene>
<protein>
    <submittedName>
        <fullName evidence="1">10802_t:CDS:1</fullName>
    </submittedName>
</protein>
<dbReference type="AlphaFoldDB" id="A0A9N8YWH8"/>
<name>A0A9N8YWH8_9GLOM</name>
<reference evidence="1" key="1">
    <citation type="submission" date="2021-06" db="EMBL/GenBank/DDBJ databases">
        <authorList>
            <person name="Kallberg Y."/>
            <person name="Tangrot J."/>
            <person name="Rosling A."/>
        </authorList>
    </citation>
    <scope>NUCLEOTIDE SEQUENCE</scope>
    <source>
        <strain evidence="1">MA453B</strain>
    </source>
</reference>